<comment type="function">
    <text evidence="5">Member of a network of 50S ribosomal subunit biogenesis factors which assembles along the 30S-50S interface, preventing incorrect 23S rRNA structures from forming. Promotes peptidyl transferase center (PTC) maturation.</text>
</comment>
<accession>A0A4R8IL25</accession>
<dbReference type="Gene3D" id="1.10.60.30">
    <property type="entry name" value="PSPTO4464-like domains"/>
    <property type="match status" value="2"/>
</dbReference>
<proteinExistence type="inferred from homology"/>
<comment type="subcellular location">
    <subcellularLocation>
        <location evidence="5">Cytoplasm</location>
    </subcellularLocation>
    <text evidence="5">Associates with late stage pre-50S ribosomal subunits.</text>
</comment>
<evidence type="ECO:0000256" key="4">
    <source>
        <dbReference type="ARBA" id="ARBA00022884"/>
    </source>
</evidence>
<dbReference type="CDD" id="cd16331">
    <property type="entry name" value="YjgA-like"/>
    <property type="match status" value="1"/>
</dbReference>
<evidence type="ECO:0000256" key="1">
    <source>
        <dbReference type="ARBA" id="ARBA00022490"/>
    </source>
</evidence>
<dbReference type="PANTHER" id="PTHR38101:SF1">
    <property type="entry name" value="UPF0307 PROTEIN YJGA"/>
    <property type="match status" value="1"/>
</dbReference>
<evidence type="ECO:0000313" key="6">
    <source>
        <dbReference type="EMBL" id="TDY01078.1"/>
    </source>
</evidence>
<dbReference type="NCBIfam" id="NF003593">
    <property type="entry name" value="PRK05255.1-1"/>
    <property type="match status" value="1"/>
</dbReference>
<dbReference type="SUPFAM" id="SSF158710">
    <property type="entry name" value="PSPTO4464-like"/>
    <property type="match status" value="1"/>
</dbReference>
<evidence type="ECO:0000256" key="5">
    <source>
        <dbReference type="HAMAP-Rule" id="MF_00765"/>
    </source>
</evidence>
<dbReference type="GO" id="GO:0005829">
    <property type="term" value="C:cytosol"/>
    <property type="evidence" value="ECO:0007669"/>
    <property type="project" value="TreeGrafter"/>
</dbReference>
<name>A0A4R8IL25_9GAMM</name>
<protein>
    <recommendedName>
        <fullName evidence="5">Dual-action ribosomal maturation protein DarP</fullName>
    </recommendedName>
    <alternativeName>
        <fullName evidence="5">Large ribosomal subunit assembly factor DarP</fullName>
    </alternativeName>
</protein>
<dbReference type="HAMAP" id="MF_00765">
    <property type="entry name" value="DarP"/>
    <property type="match status" value="1"/>
</dbReference>
<keyword evidence="3 5" id="KW-0699">rRNA-binding</keyword>
<reference evidence="6 7" key="1">
    <citation type="submission" date="2019-03" db="EMBL/GenBank/DDBJ databases">
        <title>Genomic Encyclopedia of Type Strains, Phase IV (KMG-IV): sequencing the most valuable type-strain genomes for metagenomic binning, comparative biology and taxonomic classification.</title>
        <authorList>
            <person name="Goeker M."/>
        </authorList>
    </citation>
    <scope>NUCLEOTIDE SEQUENCE [LARGE SCALE GENOMIC DNA]</scope>
    <source>
        <strain evidence="6 7">DSM 16326</strain>
    </source>
</reference>
<keyword evidence="2 5" id="KW-0690">Ribosome biogenesis</keyword>
<comment type="similarity">
    <text evidence="5">Belongs to the DarP family.</text>
</comment>
<sequence length="167" mass="19931">MTYDEHDEEWISKSQRKRECHALQDLGSELTKLSQGDLDKIPLDDELRQAILEARRIKQHGALKRQMQFIGKLIRQRDAEALQQAYDRVMHPFEEDIKHFHQLEKWRERLLADGDAALEQLVEEQPETDRQHVRQLIRSARNEHKQNKPPKAARELFQYLKTLMTEN</sequence>
<dbReference type="OrthoDB" id="5293604at2"/>
<evidence type="ECO:0000313" key="7">
    <source>
        <dbReference type="Proteomes" id="UP000294914"/>
    </source>
</evidence>
<keyword evidence="7" id="KW-1185">Reference proteome</keyword>
<keyword evidence="1 5" id="KW-0963">Cytoplasm</keyword>
<organism evidence="6 7">
    <name type="scientific">Thiohalophilus thiocyanatoxydans</name>
    <dbReference type="NCBI Taxonomy" id="381308"/>
    <lineage>
        <taxon>Bacteria</taxon>
        <taxon>Pseudomonadati</taxon>
        <taxon>Pseudomonadota</taxon>
        <taxon>Gammaproteobacteria</taxon>
        <taxon>Thiohalomonadales</taxon>
        <taxon>Thiohalophilaceae</taxon>
        <taxon>Thiohalophilus</taxon>
    </lineage>
</organism>
<dbReference type="GO" id="GO:1902626">
    <property type="term" value="P:assembly of large subunit precursor of preribosome"/>
    <property type="evidence" value="ECO:0007669"/>
    <property type="project" value="UniProtKB-UniRule"/>
</dbReference>
<dbReference type="PIRSF" id="PIRSF016183">
    <property type="entry name" value="UCP016183"/>
    <property type="match status" value="1"/>
</dbReference>
<gene>
    <name evidence="5" type="primary">darP</name>
    <name evidence="6" type="ORF">EDC23_1824</name>
</gene>
<dbReference type="EMBL" id="SOQX01000004">
    <property type="protein sequence ID" value="TDY01078.1"/>
    <property type="molecule type" value="Genomic_DNA"/>
</dbReference>
<dbReference type="GO" id="GO:0043022">
    <property type="term" value="F:ribosome binding"/>
    <property type="evidence" value="ECO:0007669"/>
    <property type="project" value="UniProtKB-UniRule"/>
</dbReference>
<keyword evidence="4 5" id="KW-0694">RNA-binding</keyword>
<dbReference type="GO" id="GO:0019843">
    <property type="term" value="F:rRNA binding"/>
    <property type="evidence" value="ECO:0007669"/>
    <property type="project" value="UniProtKB-UniRule"/>
</dbReference>
<evidence type="ECO:0000256" key="2">
    <source>
        <dbReference type="ARBA" id="ARBA00022517"/>
    </source>
</evidence>
<dbReference type="Pfam" id="PF04751">
    <property type="entry name" value="DarP"/>
    <property type="match status" value="1"/>
</dbReference>
<dbReference type="InterPro" id="IPR023153">
    <property type="entry name" value="DarP_sf"/>
</dbReference>
<dbReference type="InterPro" id="IPR006839">
    <property type="entry name" value="DarP"/>
</dbReference>
<dbReference type="AlphaFoldDB" id="A0A4R8IL25"/>
<comment type="caution">
    <text evidence="6">The sequence shown here is derived from an EMBL/GenBank/DDBJ whole genome shotgun (WGS) entry which is preliminary data.</text>
</comment>
<dbReference type="PANTHER" id="PTHR38101">
    <property type="entry name" value="UPF0307 PROTEIN YJGA"/>
    <property type="match status" value="1"/>
</dbReference>
<dbReference type="RefSeq" id="WP_134083718.1">
    <property type="nucleotide sequence ID" value="NZ_SOQX01000004.1"/>
</dbReference>
<evidence type="ECO:0000256" key="3">
    <source>
        <dbReference type="ARBA" id="ARBA00022730"/>
    </source>
</evidence>
<dbReference type="Proteomes" id="UP000294914">
    <property type="component" value="Unassembled WGS sequence"/>
</dbReference>